<evidence type="ECO:0000313" key="8">
    <source>
        <dbReference type="Proteomes" id="UP000198642"/>
    </source>
</evidence>
<dbReference type="InterPro" id="IPR002295">
    <property type="entry name" value="N4/N6-MTase_EcoPI_Mod-like"/>
</dbReference>
<name>A0A1I0X0X3_9BACI</name>
<dbReference type="GO" id="GO:0003677">
    <property type="term" value="F:DNA binding"/>
    <property type="evidence" value="ECO:0007669"/>
    <property type="project" value="InterPro"/>
</dbReference>
<dbReference type="Gene3D" id="3.40.50.150">
    <property type="entry name" value="Vaccinia Virus protein VP39"/>
    <property type="match status" value="1"/>
</dbReference>
<dbReference type="PRINTS" id="PR00506">
    <property type="entry name" value="D21N6MTFRASE"/>
</dbReference>
<dbReference type="Proteomes" id="UP000198642">
    <property type="component" value="Unassembled WGS sequence"/>
</dbReference>
<evidence type="ECO:0000259" key="6">
    <source>
        <dbReference type="Pfam" id="PF01555"/>
    </source>
</evidence>
<keyword evidence="4" id="KW-0949">S-adenosyl-L-methionine</keyword>
<proteinExistence type="inferred from homology"/>
<evidence type="ECO:0000256" key="2">
    <source>
        <dbReference type="ARBA" id="ARBA00022603"/>
    </source>
</evidence>
<keyword evidence="2 7" id="KW-0489">Methyltransferase</keyword>
<dbReference type="AlphaFoldDB" id="A0A1I0X0X3"/>
<dbReference type="PROSITE" id="PS00092">
    <property type="entry name" value="N6_MTASE"/>
    <property type="match status" value="1"/>
</dbReference>
<dbReference type="SUPFAM" id="SSF53335">
    <property type="entry name" value="S-adenosyl-L-methionine-dependent methyltransferases"/>
    <property type="match status" value="1"/>
</dbReference>
<evidence type="ECO:0000256" key="1">
    <source>
        <dbReference type="ARBA" id="ARBA00006594"/>
    </source>
</evidence>
<dbReference type="GO" id="GO:0009307">
    <property type="term" value="P:DNA restriction-modification system"/>
    <property type="evidence" value="ECO:0007669"/>
    <property type="project" value="UniProtKB-KW"/>
</dbReference>
<dbReference type="GO" id="GO:0005737">
    <property type="term" value="C:cytoplasm"/>
    <property type="evidence" value="ECO:0007669"/>
    <property type="project" value="TreeGrafter"/>
</dbReference>
<keyword evidence="8" id="KW-1185">Reference proteome</keyword>
<dbReference type="RefSeq" id="WP_090235036.1">
    <property type="nucleotide sequence ID" value="NZ_FOJW01000004.1"/>
</dbReference>
<gene>
    <name evidence="7" type="ORF">SAMN04488072_10416</name>
</gene>
<dbReference type="InterPro" id="IPR002941">
    <property type="entry name" value="DNA_methylase_N4/N6"/>
</dbReference>
<dbReference type="InterPro" id="IPR029063">
    <property type="entry name" value="SAM-dependent_MTases_sf"/>
</dbReference>
<dbReference type="GO" id="GO:0008170">
    <property type="term" value="F:N-methyltransferase activity"/>
    <property type="evidence" value="ECO:0007669"/>
    <property type="project" value="InterPro"/>
</dbReference>
<dbReference type="PANTHER" id="PTHR13370:SF3">
    <property type="entry name" value="TRNA (GUANINE(10)-N2)-METHYLTRANSFERASE HOMOLOG"/>
    <property type="match status" value="1"/>
</dbReference>
<reference evidence="7 8" key="1">
    <citation type="submission" date="2016-10" db="EMBL/GenBank/DDBJ databases">
        <authorList>
            <person name="de Groot N.N."/>
        </authorList>
    </citation>
    <scope>NUCLEOTIDE SEQUENCE [LARGE SCALE GENOMIC DNA]</scope>
    <source>
        <strain evidence="7 8">CGMCC 1.3702</strain>
    </source>
</reference>
<dbReference type="Pfam" id="PF01555">
    <property type="entry name" value="N6_N4_Mtase"/>
    <property type="match status" value="1"/>
</dbReference>
<organism evidence="7 8">
    <name type="scientific">Lentibacillus halodurans</name>
    <dbReference type="NCBI Taxonomy" id="237679"/>
    <lineage>
        <taxon>Bacteria</taxon>
        <taxon>Bacillati</taxon>
        <taxon>Bacillota</taxon>
        <taxon>Bacilli</taxon>
        <taxon>Bacillales</taxon>
        <taxon>Bacillaceae</taxon>
        <taxon>Lentibacillus</taxon>
    </lineage>
</organism>
<feature type="domain" description="DNA methylase N-4/N-6" evidence="6">
    <location>
        <begin position="81"/>
        <end position="333"/>
    </location>
</feature>
<evidence type="ECO:0000256" key="5">
    <source>
        <dbReference type="ARBA" id="ARBA00022747"/>
    </source>
</evidence>
<evidence type="ECO:0000256" key="3">
    <source>
        <dbReference type="ARBA" id="ARBA00022679"/>
    </source>
</evidence>
<evidence type="ECO:0000313" key="7">
    <source>
        <dbReference type="EMBL" id="SFA93763.1"/>
    </source>
</evidence>
<sequence>MTEKEGKEQDETQLDKYEFEPIKGYPMLHWQGKRPFQSTRYYPAQLKETHGESIDGWLNKIFWGDNLQVMSHLLKEFRGKVDLIYIDPPYDSKADYKKLIKLKGKRVNTSLSAFEEKQYTDIWTNDEYLQFIYERLLIMRELLSDKGTIYVHCDWHKSSYIRCIMDEIFGLGAFKNEIIWHYYNKMQGNINRFASNHDVILMYTKSDKFTFNKVQELRDKPVRQIKRVWDKNSQSLVNAKDDDGNIIYIEATHKTVDDVWRLPMLQPADQNEPTGYPTQKPEKLLERIIQASSNPGDLVFDCFMGSGTTQAVALKNGRRFIGTDINLTAIHTTTKRLINAYKEADNKLPGFEVLNVNNYEIFRNPIQAKELLREALEIQPLVNNSLYDGEKEGRMVKIMSVNRIATKADLNDLISNFDYKLFEKRQLEHPNQPVEKLLLVCMGHEPDLAATLEQEVNYKLDIDVVDILRDQSHLEFRRDSETDISINEGHLVINNFYPMNLLQKLSIMKENVEDWKELVESVMIDWNYDGAVLEPGIVDIPEKNEKVKGEYKVPEDAGTIRVKITDLLSESLEVNINNG</sequence>
<dbReference type="PANTHER" id="PTHR13370">
    <property type="entry name" value="RNA METHYLASE-RELATED"/>
    <property type="match status" value="1"/>
</dbReference>
<dbReference type="GO" id="GO:0032259">
    <property type="term" value="P:methylation"/>
    <property type="evidence" value="ECO:0007669"/>
    <property type="project" value="UniProtKB-KW"/>
</dbReference>
<comment type="similarity">
    <text evidence="1">Belongs to the N(4)/N(6)-methyltransferase family.</text>
</comment>
<keyword evidence="5" id="KW-0680">Restriction system</keyword>
<protein>
    <submittedName>
        <fullName evidence="7">Site-specific DNA-methyltransferase (Adenine-specific)</fullName>
    </submittedName>
</protein>
<accession>A0A1I0X0X3</accession>
<dbReference type="STRING" id="237679.SAMN04488072_10416"/>
<dbReference type="InterPro" id="IPR002052">
    <property type="entry name" value="DNA_methylase_N6_adenine_CS"/>
</dbReference>
<evidence type="ECO:0000256" key="4">
    <source>
        <dbReference type="ARBA" id="ARBA00022691"/>
    </source>
</evidence>
<dbReference type="OrthoDB" id="9800801at2"/>
<keyword evidence="3 7" id="KW-0808">Transferase</keyword>
<dbReference type="EMBL" id="FOJW01000004">
    <property type="protein sequence ID" value="SFA93763.1"/>
    <property type="molecule type" value="Genomic_DNA"/>
</dbReference>